<dbReference type="GO" id="GO:0007165">
    <property type="term" value="P:signal transduction"/>
    <property type="evidence" value="ECO:0007669"/>
    <property type="project" value="InterPro"/>
</dbReference>
<sequence>MTTRLQQSLRDRLGELHGRGDLWSAFAKAWAAVKPALKVPADDAALLSYCLQQNPLLVLERIVNLAPELGKVAGGPAGTRQVLRQVAVDICLVACERRVHDKFAQEAVGAGAEAGAGATDEMLIDASEQLAAAVIAAAWCGNGVRIHFDEQTRSAEAVNVVRDVPPLELDFKGARECVKAELQAVVKTPLDDLGKIDRRTRLRNVKTHGVVSDDVLAIQLDSYALENDARLMFGLNSTAAHPLDDEHLRTELATYFGVQTFRYGDAARQRLDVTASEAWKRANLQPDLMDYLLKLFEQLSGPEAQARSGLQDMRFRVALSLAGEQREYVDEVALELTEKLGRDAVFYYPNFEARVARPNADRYLQRIYHDQSDLIVVFLSGHYQAKEWCGGVEWRAIRDLINKRQDDRIMLFRFDNEPVDGLFSFDGTIDCSARPSAEAAEQIIKRLEETQPRGIEIHDTTGRANGN</sequence>
<gene>
    <name evidence="2" type="ORF">DVS81_14620</name>
</gene>
<dbReference type="EMBL" id="QPGA01000032">
    <property type="protein sequence ID" value="RDE49785.1"/>
    <property type="molecule type" value="Genomic_DNA"/>
</dbReference>
<dbReference type="AlphaFoldDB" id="A0A369XK32"/>
<evidence type="ECO:0000313" key="3">
    <source>
        <dbReference type="Proteomes" id="UP000253831"/>
    </source>
</evidence>
<dbReference type="Proteomes" id="UP000253831">
    <property type="component" value="Unassembled WGS sequence"/>
</dbReference>
<proteinExistence type="predicted"/>
<reference evidence="2 3" key="1">
    <citation type="submission" date="2018-05" db="EMBL/GenBank/DDBJ databases">
        <title>Integrated omic analyses show evidence that a Ca. Accumulibacter phosphatis strain performs denitrification under micro-aerobic conditions.</title>
        <authorList>
            <person name="Camejo P.Y."/>
            <person name="Katherine M.D."/>
            <person name="Daniel N.R."/>
        </authorList>
    </citation>
    <scope>NUCLEOTIDE SEQUENCE [LARGE SCALE GENOMIC DNA]</scope>
    <source>
        <strain evidence="2">UW-LDO-IC</strain>
    </source>
</reference>
<accession>A0A369XK32</accession>
<feature type="domain" description="TIR" evidence="1">
    <location>
        <begin position="317"/>
        <end position="442"/>
    </location>
</feature>
<name>A0A369XK32_9PROT</name>
<dbReference type="InterPro" id="IPR000157">
    <property type="entry name" value="TIR_dom"/>
</dbReference>
<organism evidence="2 3">
    <name type="scientific">Candidatus Accumulibacter meliphilus</name>
    <dbReference type="NCBI Taxonomy" id="2211374"/>
    <lineage>
        <taxon>Bacteria</taxon>
        <taxon>Pseudomonadati</taxon>
        <taxon>Pseudomonadota</taxon>
        <taxon>Betaproteobacteria</taxon>
        <taxon>Candidatus Accumulibacter</taxon>
    </lineage>
</organism>
<comment type="caution">
    <text evidence="2">The sequence shown here is derived from an EMBL/GenBank/DDBJ whole genome shotgun (WGS) entry which is preliminary data.</text>
</comment>
<dbReference type="InterPro" id="IPR035897">
    <property type="entry name" value="Toll_tir_struct_dom_sf"/>
</dbReference>
<evidence type="ECO:0000313" key="2">
    <source>
        <dbReference type="EMBL" id="RDE49785.1"/>
    </source>
</evidence>
<evidence type="ECO:0000259" key="1">
    <source>
        <dbReference type="Pfam" id="PF13676"/>
    </source>
</evidence>
<dbReference type="Pfam" id="PF13676">
    <property type="entry name" value="TIR_2"/>
    <property type="match status" value="1"/>
</dbReference>
<dbReference type="SUPFAM" id="SSF52200">
    <property type="entry name" value="Toll/Interleukin receptor TIR domain"/>
    <property type="match status" value="1"/>
</dbReference>
<protein>
    <submittedName>
        <fullName evidence="2">TIR domain-containing protein</fullName>
    </submittedName>
</protein>